<dbReference type="Proteomes" id="UP000218968">
    <property type="component" value="Chromosome"/>
</dbReference>
<dbReference type="PROSITE" id="PS51679">
    <property type="entry name" value="SAM_MT_C5"/>
    <property type="match status" value="1"/>
</dbReference>
<dbReference type="InterPro" id="IPR031303">
    <property type="entry name" value="C5_meth_CS"/>
</dbReference>
<dbReference type="PANTHER" id="PTHR10629:SF52">
    <property type="entry name" value="DNA (CYTOSINE-5)-METHYLTRANSFERASE 1"/>
    <property type="match status" value="1"/>
</dbReference>
<keyword evidence="3 7" id="KW-0808">Transferase</keyword>
<dbReference type="EMBL" id="CP023406">
    <property type="protein sequence ID" value="ATD67513.1"/>
    <property type="molecule type" value="Genomic_DNA"/>
</dbReference>
<evidence type="ECO:0000256" key="3">
    <source>
        <dbReference type="ARBA" id="ARBA00022679"/>
    </source>
</evidence>
<dbReference type="KEGG" id="lum:CNR27_08755"/>
<dbReference type="Gene3D" id="3.40.50.150">
    <property type="entry name" value="Vaccinia Virus protein VP39"/>
    <property type="match status" value="1"/>
</dbReference>
<evidence type="ECO:0000256" key="5">
    <source>
        <dbReference type="ARBA" id="ARBA00022747"/>
    </source>
</evidence>
<keyword evidence="2 7" id="KW-0489">Methyltransferase</keyword>
<dbReference type="GO" id="GO:0003886">
    <property type="term" value="F:DNA (cytosine-5-)-methyltransferase activity"/>
    <property type="evidence" value="ECO:0007669"/>
    <property type="project" value="UniProtKB-EC"/>
</dbReference>
<dbReference type="AlphaFoldDB" id="A0A290XEK1"/>
<evidence type="ECO:0000313" key="9">
    <source>
        <dbReference type="EMBL" id="ATD67513.1"/>
    </source>
</evidence>
<comment type="catalytic activity">
    <reaction evidence="6">
        <text>a 2'-deoxycytidine in DNA + S-adenosyl-L-methionine = a 5-methyl-2'-deoxycytidine in DNA + S-adenosyl-L-homocysteine + H(+)</text>
        <dbReference type="Rhea" id="RHEA:13681"/>
        <dbReference type="Rhea" id="RHEA-COMP:11369"/>
        <dbReference type="Rhea" id="RHEA-COMP:11370"/>
        <dbReference type="ChEBI" id="CHEBI:15378"/>
        <dbReference type="ChEBI" id="CHEBI:57856"/>
        <dbReference type="ChEBI" id="CHEBI:59789"/>
        <dbReference type="ChEBI" id="CHEBI:85452"/>
        <dbReference type="ChEBI" id="CHEBI:85454"/>
        <dbReference type="EC" id="2.1.1.37"/>
    </reaction>
</comment>
<keyword evidence="5" id="KW-0680">Restriction system</keyword>
<sequence>MTIPVVDIFAGPGGLGEGFSAFTCPRGSPIAPYRISISAEMESSAARTLRLRAFFRQFATGHAPQSYYDYVAGRSAAPWTDATLAEWERAGEEARQLTLGNEADDEHLHRHISSLSKRGEPWVLVGGPPCQAYSLVGRSRNAGVAGYKAEEDHRHFLYRHYLKILNEFRPAAFVMENVKGILSSTVGGELMFPRILEDLQKAGGKKGHKYEIVPLLVPSRDARGTGLGRTYVLRAEELGVPQARHRVVLLGLAEGTDLSKGDLLVPSSDRCSVGDVISGLPRLRSGVTDLEVSCWSDLAQELLRDAGSATYDGRVTGALSSHARRIRKTDPGRGGKRVPKTATSDEVPSHLKAWLTDDRLDVILNHEVRAHMSADLVRYAFAAAFAEVHGRSPRGATEFPESLHPEHSNWQSGKFIDRFKVQLAGAPSSTVTSHLSKDGHYFIHPDASQLRSLSVREAARLQTFPDNYFFEGSRGAQFRQVGNAVPPWMATQIARVVHSFMSG</sequence>
<dbReference type="EC" id="2.1.1.37" evidence="1"/>
<dbReference type="InterPro" id="IPR050390">
    <property type="entry name" value="C5-Methyltransferase"/>
</dbReference>
<dbReference type="GO" id="GO:0003677">
    <property type="term" value="F:DNA binding"/>
    <property type="evidence" value="ECO:0007669"/>
    <property type="project" value="TreeGrafter"/>
</dbReference>
<proteinExistence type="inferred from homology"/>
<dbReference type="InterPro" id="IPR029063">
    <property type="entry name" value="SAM-dependent_MTases_sf"/>
</dbReference>
<protein>
    <recommendedName>
        <fullName evidence="1">DNA (cytosine-5-)-methyltransferase</fullName>
        <ecNumber evidence="1">2.1.1.37</ecNumber>
    </recommendedName>
</protein>
<dbReference type="OrthoDB" id="9813719at2"/>
<accession>A0A290XEK1</accession>
<dbReference type="REBASE" id="221901">
    <property type="entry name" value="M.Lsp111ORF8755P"/>
</dbReference>
<gene>
    <name evidence="9" type="ORF">CNR27_08755</name>
</gene>
<dbReference type="Pfam" id="PF00145">
    <property type="entry name" value="DNA_methylase"/>
    <property type="match status" value="1"/>
</dbReference>
<dbReference type="NCBIfam" id="TIGR00675">
    <property type="entry name" value="dcm"/>
    <property type="match status" value="1"/>
</dbReference>
<dbReference type="GO" id="GO:0044027">
    <property type="term" value="P:negative regulation of gene expression via chromosomal CpG island methylation"/>
    <property type="evidence" value="ECO:0007669"/>
    <property type="project" value="TreeGrafter"/>
</dbReference>
<dbReference type="SUPFAM" id="SSF53335">
    <property type="entry name" value="S-adenosyl-L-methionine-dependent methyltransferases"/>
    <property type="match status" value="1"/>
</dbReference>
<dbReference type="GO" id="GO:0032259">
    <property type="term" value="P:methylation"/>
    <property type="evidence" value="ECO:0007669"/>
    <property type="project" value="UniProtKB-KW"/>
</dbReference>
<organism evidence="9 10">
    <name type="scientific">Luteimonas chenhongjianii</name>
    <dbReference type="NCBI Taxonomy" id="2006110"/>
    <lineage>
        <taxon>Bacteria</taxon>
        <taxon>Pseudomonadati</taxon>
        <taxon>Pseudomonadota</taxon>
        <taxon>Gammaproteobacteria</taxon>
        <taxon>Lysobacterales</taxon>
        <taxon>Lysobacteraceae</taxon>
        <taxon>Luteimonas</taxon>
    </lineage>
</organism>
<evidence type="ECO:0000256" key="8">
    <source>
        <dbReference type="RuleBase" id="RU000416"/>
    </source>
</evidence>
<name>A0A290XEK1_9GAMM</name>
<comment type="similarity">
    <text evidence="7 8">Belongs to the class I-like SAM-binding methyltransferase superfamily. C5-methyltransferase family.</text>
</comment>
<keyword evidence="10" id="KW-1185">Reference proteome</keyword>
<evidence type="ECO:0000313" key="10">
    <source>
        <dbReference type="Proteomes" id="UP000218968"/>
    </source>
</evidence>
<dbReference type="Gene3D" id="3.90.120.10">
    <property type="entry name" value="DNA Methylase, subunit A, domain 2"/>
    <property type="match status" value="1"/>
</dbReference>
<evidence type="ECO:0000256" key="4">
    <source>
        <dbReference type="ARBA" id="ARBA00022691"/>
    </source>
</evidence>
<dbReference type="GO" id="GO:0009307">
    <property type="term" value="P:DNA restriction-modification system"/>
    <property type="evidence" value="ECO:0007669"/>
    <property type="project" value="UniProtKB-KW"/>
</dbReference>
<feature type="active site" evidence="7">
    <location>
        <position position="130"/>
    </location>
</feature>
<evidence type="ECO:0000256" key="7">
    <source>
        <dbReference type="PROSITE-ProRule" id="PRU01016"/>
    </source>
</evidence>
<evidence type="ECO:0000256" key="2">
    <source>
        <dbReference type="ARBA" id="ARBA00022603"/>
    </source>
</evidence>
<evidence type="ECO:0000256" key="6">
    <source>
        <dbReference type="ARBA" id="ARBA00047422"/>
    </source>
</evidence>
<dbReference type="PANTHER" id="PTHR10629">
    <property type="entry name" value="CYTOSINE-SPECIFIC METHYLTRANSFERASE"/>
    <property type="match status" value="1"/>
</dbReference>
<dbReference type="PROSITE" id="PS00095">
    <property type="entry name" value="C5_MTASE_2"/>
    <property type="match status" value="1"/>
</dbReference>
<dbReference type="RefSeq" id="WP_096298011.1">
    <property type="nucleotide sequence ID" value="NZ_CP023406.1"/>
</dbReference>
<dbReference type="InterPro" id="IPR001525">
    <property type="entry name" value="C5_MeTfrase"/>
</dbReference>
<dbReference type="PRINTS" id="PR00105">
    <property type="entry name" value="C5METTRFRASE"/>
</dbReference>
<keyword evidence="4 7" id="KW-0949">S-adenosyl-L-methionine</keyword>
<reference evidence="10" key="1">
    <citation type="submission" date="2017-09" db="EMBL/GenBank/DDBJ databases">
        <title>Luteimonas liuhanmingii sp.nov., isolated from the intestinal contents of Tibetan Plateau Pika in Yushu, Qinghai Province, China.</title>
        <authorList>
            <person name="Gui Z."/>
        </authorList>
    </citation>
    <scope>NUCLEOTIDE SEQUENCE [LARGE SCALE GENOMIC DNA]</scope>
    <source>
        <strain evidence="10">100111</strain>
    </source>
</reference>
<evidence type="ECO:0000256" key="1">
    <source>
        <dbReference type="ARBA" id="ARBA00011975"/>
    </source>
</evidence>